<evidence type="ECO:0000313" key="12">
    <source>
        <dbReference type="EMBL" id="PIR81044.1"/>
    </source>
</evidence>
<dbReference type="InterPro" id="IPR039421">
    <property type="entry name" value="Type_1_exporter"/>
</dbReference>
<comment type="subcellular location">
    <subcellularLocation>
        <location evidence="1">Cell membrane</location>
        <topology evidence="1">Multi-pass membrane protein</topology>
    </subcellularLocation>
</comment>
<feature type="transmembrane region" description="Helical" evidence="9">
    <location>
        <begin position="27"/>
        <end position="49"/>
    </location>
</feature>
<dbReference type="InterPro" id="IPR017871">
    <property type="entry name" value="ABC_transporter-like_CS"/>
</dbReference>
<dbReference type="InterPro" id="IPR003439">
    <property type="entry name" value="ABC_transporter-like_ATP-bd"/>
</dbReference>
<dbReference type="SUPFAM" id="SSF90123">
    <property type="entry name" value="ABC transporter transmembrane region"/>
    <property type="match status" value="1"/>
</dbReference>
<keyword evidence="3" id="KW-1003">Cell membrane</keyword>
<keyword evidence="8 9" id="KW-0472">Membrane</keyword>
<feature type="domain" description="ABC transmembrane type-1" evidence="11">
    <location>
        <begin position="28"/>
        <end position="325"/>
    </location>
</feature>
<dbReference type="GO" id="GO:0015421">
    <property type="term" value="F:ABC-type oligopeptide transporter activity"/>
    <property type="evidence" value="ECO:0007669"/>
    <property type="project" value="TreeGrafter"/>
</dbReference>
<evidence type="ECO:0000256" key="3">
    <source>
        <dbReference type="ARBA" id="ARBA00022475"/>
    </source>
</evidence>
<keyword evidence="4 9" id="KW-0812">Transmembrane</keyword>
<evidence type="ECO:0000256" key="4">
    <source>
        <dbReference type="ARBA" id="ARBA00022692"/>
    </source>
</evidence>
<accession>A0A2H0U6D6</accession>
<dbReference type="InterPro" id="IPR003593">
    <property type="entry name" value="AAA+_ATPase"/>
</dbReference>
<dbReference type="Pfam" id="PF00664">
    <property type="entry name" value="ABC_membrane"/>
    <property type="match status" value="1"/>
</dbReference>
<dbReference type="InterPro" id="IPR011527">
    <property type="entry name" value="ABC1_TM_dom"/>
</dbReference>
<feature type="transmembrane region" description="Helical" evidence="9">
    <location>
        <begin position="272"/>
        <end position="289"/>
    </location>
</feature>
<dbReference type="Gene3D" id="3.40.50.300">
    <property type="entry name" value="P-loop containing nucleotide triphosphate hydrolases"/>
    <property type="match status" value="1"/>
</dbReference>
<feature type="transmembrane region" description="Helical" evidence="9">
    <location>
        <begin position="86"/>
        <end position="107"/>
    </location>
</feature>
<dbReference type="Pfam" id="PF00005">
    <property type="entry name" value="ABC_tran"/>
    <property type="match status" value="1"/>
</dbReference>
<dbReference type="PANTHER" id="PTHR43394:SF1">
    <property type="entry name" value="ATP-BINDING CASSETTE SUB-FAMILY B MEMBER 10, MITOCHONDRIAL"/>
    <property type="match status" value="1"/>
</dbReference>
<evidence type="ECO:0000259" key="10">
    <source>
        <dbReference type="PROSITE" id="PS50893"/>
    </source>
</evidence>
<feature type="transmembrane region" description="Helical" evidence="9">
    <location>
        <begin position="171"/>
        <end position="200"/>
    </location>
</feature>
<evidence type="ECO:0000256" key="6">
    <source>
        <dbReference type="ARBA" id="ARBA00022840"/>
    </source>
</evidence>
<keyword evidence="7 9" id="KW-1133">Transmembrane helix</keyword>
<comment type="caution">
    <text evidence="12">The sequence shown here is derived from an EMBL/GenBank/DDBJ whole genome shotgun (WGS) entry which is preliminary data.</text>
</comment>
<evidence type="ECO:0000259" key="11">
    <source>
        <dbReference type="PROSITE" id="PS50929"/>
    </source>
</evidence>
<feature type="domain" description="ABC transporter" evidence="10">
    <location>
        <begin position="359"/>
        <end position="593"/>
    </location>
</feature>
<dbReference type="PANTHER" id="PTHR43394">
    <property type="entry name" value="ATP-DEPENDENT PERMEASE MDL1, MITOCHONDRIAL"/>
    <property type="match status" value="1"/>
</dbReference>
<keyword evidence="6" id="KW-0067">ATP-binding</keyword>
<protein>
    <recommendedName>
        <fullName evidence="14">ABC transporter ATP-binding protein</fullName>
    </recommendedName>
</protein>
<gene>
    <name evidence="12" type="ORF">COU24_00690</name>
</gene>
<evidence type="ECO:0000256" key="5">
    <source>
        <dbReference type="ARBA" id="ARBA00022741"/>
    </source>
</evidence>
<dbReference type="InterPro" id="IPR036640">
    <property type="entry name" value="ABC1_TM_sf"/>
</dbReference>
<dbReference type="AlphaFoldDB" id="A0A2H0U6D6"/>
<evidence type="ECO:0000256" key="8">
    <source>
        <dbReference type="ARBA" id="ARBA00023136"/>
    </source>
</evidence>
<reference evidence="13" key="1">
    <citation type="submission" date="2017-09" db="EMBL/GenBank/DDBJ databases">
        <title>Depth-based differentiation of microbial function through sediment-hosted aquifers and enrichment of novel symbionts in the deep terrestrial subsurface.</title>
        <authorList>
            <person name="Probst A.J."/>
            <person name="Ladd B."/>
            <person name="Jarett J.K."/>
            <person name="Geller-Mcgrath D.E."/>
            <person name="Sieber C.M.K."/>
            <person name="Emerson J.B."/>
            <person name="Anantharaman K."/>
            <person name="Thomas B.C."/>
            <person name="Malmstrom R."/>
            <person name="Stieglmeier M."/>
            <person name="Klingl A."/>
            <person name="Woyke T."/>
            <person name="Ryan C.M."/>
            <person name="Banfield J.F."/>
        </authorList>
    </citation>
    <scope>NUCLEOTIDE SEQUENCE [LARGE SCALE GENOMIC DNA]</scope>
</reference>
<dbReference type="PROSITE" id="PS50893">
    <property type="entry name" value="ABC_TRANSPORTER_2"/>
    <property type="match status" value="1"/>
</dbReference>
<dbReference type="PROSITE" id="PS00211">
    <property type="entry name" value="ABC_TRANSPORTER_1"/>
    <property type="match status" value="1"/>
</dbReference>
<dbReference type="GO" id="GO:0005886">
    <property type="term" value="C:plasma membrane"/>
    <property type="evidence" value="ECO:0007669"/>
    <property type="project" value="UniProtKB-SubCell"/>
</dbReference>
<dbReference type="InterPro" id="IPR027417">
    <property type="entry name" value="P-loop_NTPase"/>
</dbReference>
<organism evidence="12 13">
    <name type="scientific">Candidatus Kuenenbacteria bacterium CG10_big_fil_rev_8_21_14_0_10_39_14</name>
    <dbReference type="NCBI Taxonomy" id="1974619"/>
    <lineage>
        <taxon>Bacteria</taxon>
        <taxon>Candidatus Kueneniibacteriota</taxon>
    </lineage>
</organism>
<dbReference type="GO" id="GO:0016887">
    <property type="term" value="F:ATP hydrolysis activity"/>
    <property type="evidence" value="ECO:0007669"/>
    <property type="project" value="InterPro"/>
</dbReference>
<dbReference type="SUPFAM" id="SSF52540">
    <property type="entry name" value="P-loop containing nucleoside triphosphate hydrolases"/>
    <property type="match status" value="1"/>
</dbReference>
<dbReference type="GO" id="GO:0005524">
    <property type="term" value="F:ATP binding"/>
    <property type="evidence" value="ECO:0007669"/>
    <property type="project" value="UniProtKB-KW"/>
</dbReference>
<dbReference type="Gene3D" id="1.20.1560.10">
    <property type="entry name" value="ABC transporter type 1, transmembrane domain"/>
    <property type="match status" value="1"/>
</dbReference>
<proteinExistence type="predicted"/>
<sequence length="596" mass="67612">MIFIKDKRINSIINLSRQAFGKYKLQIIVLTILGFLSGILEGIGVNALIPLFSYAINKDKAATDFISRSIEKFFTSLSLEANVNTLLIFIIILFIGRAVISVILNYIKMRIEADYEEKTRQNVFKTILMANWPYLLKQKLGYLETVLIVDVPAGAVLLSEISNAIMIGTSLIIYILVALNISPTVTLTTLIVGAVLLLTFKPFIYKMKQLSYKITALNKELAHHANENIMGIKTVKAAFAEKGVEGKGKDYFAQLKKLRVDISLIKSITRSFIQPVSLIFICAIFYFTYHSPNFNFAALVAIVYLIEKIFTYIQQVQNNLHTINEYVPHLRSVLNYEKKAKDYEEMDRGKKKFVFNKQLQFNHVSFAYNDDRQILTDIDFNIAKGELVGLIGPSGVGKTTLVDLILRLLTPTQGQILLDQQNIKEITLKDWRQKIGYVSQDIFLMNDTVENNIRFYNKTLTKNEIIAVAKMANIYEQIINLPDKFNTIIGERGIMLSVGQRQRIVIARILARQPELLILDEATSALDNESEIKIQEVIKKLKGKITVLVVAHRLSTVIDSGRLIVLEDGRIVEQGPPAKLLEDQGSYFSKVYNLRK</sequence>
<keyword evidence="5" id="KW-0547">Nucleotide-binding</keyword>
<evidence type="ECO:0000256" key="7">
    <source>
        <dbReference type="ARBA" id="ARBA00022989"/>
    </source>
</evidence>
<evidence type="ECO:0000256" key="9">
    <source>
        <dbReference type="SAM" id="Phobius"/>
    </source>
</evidence>
<dbReference type="EMBL" id="PFBQ01000010">
    <property type="protein sequence ID" value="PIR81044.1"/>
    <property type="molecule type" value="Genomic_DNA"/>
</dbReference>
<dbReference type="FunFam" id="3.40.50.300:FF:000221">
    <property type="entry name" value="Multidrug ABC transporter ATP-binding protein"/>
    <property type="match status" value="1"/>
</dbReference>
<evidence type="ECO:0000313" key="13">
    <source>
        <dbReference type="Proteomes" id="UP000229128"/>
    </source>
</evidence>
<keyword evidence="2" id="KW-0813">Transport</keyword>
<evidence type="ECO:0000256" key="1">
    <source>
        <dbReference type="ARBA" id="ARBA00004651"/>
    </source>
</evidence>
<dbReference type="Proteomes" id="UP000229128">
    <property type="component" value="Unassembled WGS sequence"/>
</dbReference>
<name>A0A2H0U6D6_9BACT</name>
<dbReference type="PROSITE" id="PS50929">
    <property type="entry name" value="ABC_TM1F"/>
    <property type="match status" value="1"/>
</dbReference>
<evidence type="ECO:0008006" key="14">
    <source>
        <dbReference type="Google" id="ProtNLM"/>
    </source>
</evidence>
<dbReference type="SMART" id="SM00382">
    <property type="entry name" value="AAA"/>
    <property type="match status" value="1"/>
</dbReference>
<evidence type="ECO:0000256" key="2">
    <source>
        <dbReference type="ARBA" id="ARBA00022448"/>
    </source>
</evidence>